<evidence type="ECO:0000256" key="8">
    <source>
        <dbReference type="ARBA" id="ARBA00022573"/>
    </source>
</evidence>
<feature type="transmembrane region" description="Helical" evidence="19">
    <location>
        <begin position="41"/>
        <end position="58"/>
    </location>
</feature>
<evidence type="ECO:0000256" key="17">
    <source>
        <dbReference type="ARBA" id="ARBA00048623"/>
    </source>
</evidence>
<sequence>MTSLVDRFQMWAALLTAGRFLTRLPWPDPGPVTEATAGRAALFYPLIGLVIGVMLWGLAALLPWAPVGVAAALILVLWVWLTGALHLDGLSDTADAWVGGLGSRERALEIMRDPRAGAMGVVAIVLVLLVKWSALMALLATGSVWMLVWIPVLARVQILSLMLTVPYARPVGMASAAVAHLPRRAAWVVVAAVILAVPWIGGVAGLVALMVALLILLAWRRALLRRLGGFTGDTAGALVELTEAAVLIGVILLLSAP</sequence>
<evidence type="ECO:0000256" key="12">
    <source>
        <dbReference type="ARBA" id="ARBA00022989"/>
    </source>
</evidence>
<evidence type="ECO:0000256" key="2">
    <source>
        <dbReference type="ARBA" id="ARBA00004651"/>
    </source>
</evidence>
<evidence type="ECO:0000256" key="1">
    <source>
        <dbReference type="ARBA" id="ARBA00001946"/>
    </source>
</evidence>
<evidence type="ECO:0000256" key="13">
    <source>
        <dbReference type="ARBA" id="ARBA00023136"/>
    </source>
</evidence>
<dbReference type="NCBIfam" id="NF001278">
    <property type="entry name" value="PRK00235.1-5"/>
    <property type="match status" value="1"/>
</dbReference>
<keyword evidence="10 19" id="KW-0812">Transmembrane</keyword>
<dbReference type="NCBIfam" id="TIGR00317">
    <property type="entry name" value="cobS"/>
    <property type="match status" value="1"/>
</dbReference>
<keyword evidence="11 19" id="KW-0460">Magnesium</keyword>
<evidence type="ECO:0000256" key="18">
    <source>
        <dbReference type="ARBA" id="ARBA00049504"/>
    </source>
</evidence>
<comment type="subcellular location">
    <subcellularLocation>
        <location evidence="2 19">Cell membrane</location>
        <topology evidence="2 19">Multi-pass membrane protein</topology>
    </subcellularLocation>
</comment>
<feature type="transmembrane region" description="Helical" evidence="19">
    <location>
        <begin position="186"/>
        <end position="217"/>
    </location>
</feature>
<feature type="transmembrane region" description="Helical" evidence="19">
    <location>
        <begin position="237"/>
        <end position="256"/>
    </location>
</feature>
<evidence type="ECO:0000256" key="19">
    <source>
        <dbReference type="HAMAP-Rule" id="MF_00719"/>
    </source>
</evidence>
<dbReference type="Proteomes" id="UP001564408">
    <property type="component" value="Unassembled WGS sequence"/>
</dbReference>
<comment type="cofactor">
    <cofactor evidence="1 19">
        <name>Mg(2+)</name>
        <dbReference type="ChEBI" id="CHEBI:18420"/>
    </cofactor>
</comment>
<dbReference type="EC" id="2.7.8.26" evidence="5 19"/>
<dbReference type="PANTHER" id="PTHR34148:SF1">
    <property type="entry name" value="ADENOSYLCOBINAMIDE-GDP RIBAZOLETRANSFERASE"/>
    <property type="match status" value="1"/>
</dbReference>
<proteinExistence type="inferred from homology"/>
<comment type="similarity">
    <text evidence="4 19">Belongs to the CobS family.</text>
</comment>
<comment type="pathway">
    <text evidence="3 19">Cofactor biosynthesis; adenosylcobalamin biosynthesis; adenosylcobalamin from cob(II)yrinate a,c-diamide: step 7/7.</text>
</comment>
<keyword evidence="13 19" id="KW-0472">Membrane</keyword>
<evidence type="ECO:0000256" key="4">
    <source>
        <dbReference type="ARBA" id="ARBA00010561"/>
    </source>
</evidence>
<accession>A0ABV4BFC3</accession>
<keyword evidence="12 19" id="KW-1133">Transmembrane helix</keyword>
<dbReference type="Pfam" id="PF02654">
    <property type="entry name" value="CobS"/>
    <property type="match status" value="1"/>
</dbReference>
<comment type="catalytic activity">
    <reaction evidence="17 19">
        <text>alpha-ribazole + adenosylcob(III)inamide-GDP = adenosylcob(III)alamin + GMP + H(+)</text>
        <dbReference type="Rhea" id="RHEA:16049"/>
        <dbReference type="ChEBI" id="CHEBI:10329"/>
        <dbReference type="ChEBI" id="CHEBI:15378"/>
        <dbReference type="ChEBI" id="CHEBI:18408"/>
        <dbReference type="ChEBI" id="CHEBI:58115"/>
        <dbReference type="ChEBI" id="CHEBI:60487"/>
        <dbReference type="EC" id="2.7.8.26"/>
    </reaction>
</comment>
<dbReference type="HAMAP" id="MF_00719">
    <property type="entry name" value="CobS"/>
    <property type="match status" value="1"/>
</dbReference>
<evidence type="ECO:0000313" key="21">
    <source>
        <dbReference type="Proteomes" id="UP001564408"/>
    </source>
</evidence>
<evidence type="ECO:0000313" key="20">
    <source>
        <dbReference type="EMBL" id="MEY6433201.1"/>
    </source>
</evidence>
<evidence type="ECO:0000256" key="15">
    <source>
        <dbReference type="ARBA" id="ARBA00032605"/>
    </source>
</evidence>
<keyword evidence="21" id="KW-1185">Reference proteome</keyword>
<protein>
    <recommendedName>
        <fullName evidence="6 19">Adenosylcobinamide-GDP ribazoletransferase</fullName>
        <ecNumber evidence="5 19">2.7.8.26</ecNumber>
    </recommendedName>
    <alternativeName>
        <fullName evidence="16 19">Cobalamin synthase</fullName>
    </alternativeName>
    <alternativeName>
        <fullName evidence="15 19">Cobalamin-5'-phosphate synthase</fullName>
    </alternativeName>
</protein>
<evidence type="ECO:0000256" key="16">
    <source>
        <dbReference type="ARBA" id="ARBA00032853"/>
    </source>
</evidence>
<keyword evidence="9 19" id="KW-0808">Transferase</keyword>
<dbReference type="RefSeq" id="WP_369667586.1">
    <property type="nucleotide sequence ID" value="NZ_JBDKXB010000017.1"/>
</dbReference>
<comment type="catalytic activity">
    <reaction evidence="18 19">
        <text>alpha-ribazole 5'-phosphate + adenosylcob(III)inamide-GDP = adenosylcob(III)alamin 5'-phosphate + GMP + H(+)</text>
        <dbReference type="Rhea" id="RHEA:23560"/>
        <dbReference type="ChEBI" id="CHEBI:15378"/>
        <dbReference type="ChEBI" id="CHEBI:57918"/>
        <dbReference type="ChEBI" id="CHEBI:58115"/>
        <dbReference type="ChEBI" id="CHEBI:60487"/>
        <dbReference type="ChEBI" id="CHEBI:60493"/>
        <dbReference type="EC" id="2.7.8.26"/>
    </reaction>
</comment>
<feature type="transmembrane region" description="Helical" evidence="19">
    <location>
        <begin position="64"/>
        <end position="81"/>
    </location>
</feature>
<evidence type="ECO:0000256" key="7">
    <source>
        <dbReference type="ARBA" id="ARBA00022475"/>
    </source>
</evidence>
<dbReference type="InterPro" id="IPR003805">
    <property type="entry name" value="CobS"/>
</dbReference>
<feature type="transmembrane region" description="Helical" evidence="19">
    <location>
        <begin position="116"/>
        <end position="140"/>
    </location>
</feature>
<evidence type="ECO:0000256" key="10">
    <source>
        <dbReference type="ARBA" id="ARBA00022692"/>
    </source>
</evidence>
<evidence type="ECO:0000256" key="14">
    <source>
        <dbReference type="ARBA" id="ARBA00025228"/>
    </source>
</evidence>
<reference evidence="20 21" key="1">
    <citation type="submission" date="2024-05" db="EMBL/GenBank/DDBJ databases">
        <title>Genome Sequence and Characterization of the New Strain Purple Sulfur Bacterium of Genus Thioalkalicoccus.</title>
        <authorList>
            <person name="Bryantseva I.A."/>
            <person name="Kyndt J.A."/>
            <person name="Imhoff J.F."/>
        </authorList>
    </citation>
    <scope>NUCLEOTIDE SEQUENCE [LARGE SCALE GENOMIC DNA]</scope>
    <source>
        <strain evidence="20 21">Um2</strain>
    </source>
</reference>
<evidence type="ECO:0000256" key="9">
    <source>
        <dbReference type="ARBA" id="ARBA00022679"/>
    </source>
</evidence>
<dbReference type="PANTHER" id="PTHR34148">
    <property type="entry name" value="ADENOSYLCOBINAMIDE-GDP RIBAZOLETRANSFERASE"/>
    <property type="match status" value="1"/>
</dbReference>
<keyword evidence="8 19" id="KW-0169">Cobalamin biosynthesis</keyword>
<evidence type="ECO:0000256" key="11">
    <source>
        <dbReference type="ARBA" id="ARBA00022842"/>
    </source>
</evidence>
<feature type="transmembrane region" description="Helical" evidence="19">
    <location>
        <begin position="146"/>
        <end position="165"/>
    </location>
</feature>
<evidence type="ECO:0000256" key="5">
    <source>
        <dbReference type="ARBA" id="ARBA00013200"/>
    </source>
</evidence>
<dbReference type="GO" id="GO:0051073">
    <property type="term" value="F:adenosylcobinamide-GDP ribazoletransferase activity"/>
    <property type="evidence" value="ECO:0007669"/>
    <property type="project" value="UniProtKB-EC"/>
</dbReference>
<comment type="function">
    <text evidence="14 19">Joins adenosylcobinamide-GDP and alpha-ribazole to generate adenosylcobalamin (Ado-cobalamin). Also synthesizes adenosylcobalamin 5'-phosphate from adenosylcobinamide-GDP and alpha-ribazole 5'-phosphate.</text>
</comment>
<dbReference type="EMBL" id="JBDKXB010000017">
    <property type="protein sequence ID" value="MEY6433201.1"/>
    <property type="molecule type" value="Genomic_DNA"/>
</dbReference>
<keyword evidence="7 19" id="KW-1003">Cell membrane</keyword>
<evidence type="ECO:0000256" key="6">
    <source>
        <dbReference type="ARBA" id="ARBA00015850"/>
    </source>
</evidence>
<gene>
    <name evidence="19" type="primary">cobS</name>
    <name evidence="20" type="ORF">ABC977_12390</name>
</gene>
<comment type="caution">
    <text evidence="20">The sequence shown here is derived from an EMBL/GenBank/DDBJ whole genome shotgun (WGS) entry which is preliminary data.</text>
</comment>
<evidence type="ECO:0000256" key="3">
    <source>
        <dbReference type="ARBA" id="ARBA00004663"/>
    </source>
</evidence>
<name>A0ABV4BFC3_9GAMM</name>
<organism evidence="20 21">
    <name type="scientific">Thioalkalicoccus limnaeus</name>
    <dbReference type="NCBI Taxonomy" id="120681"/>
    <lineage>
        <taxon>Bacteria</taxon>
        <taxon>Pseudomonadati</taxon>
        <taxon>Pseudomonadota</taxon>
        <taxon>Gammaproteobacteria</taxon>
        <taxon>Chromatiales</taxon>
        <taxon>Chromatiaceae</taxon>
        <taxon>Thioalkalicoccus</taxon>
    </lineage>
</organism>